<name>A0A4U2ZFX3_9BACI</name>
<keyword evidence="1" id="KW-0812">Transmembrane</keyword>
<feature type="transmembrane region" description="Helical" evidence="1">
    <location>
        <begin position="153"/>
        <end position="179"/>
    </location>
</feature>
<organism evidence="2 3">
    <name type="scientific">Lysinibacillus mangiferihumi</name>
    <dbReference type="NCBI Taxonomy" id="1130819"/>
    <lineage>
        <taxon>Bacteria</taxon>
        <taxon>Bacillati</taxon>
        <taxon>Bacillota</taxon>
        <taxon>Bacilli</taxon>
        <taxon>Bacillales</taxon>
        <taxon>Bacillaceae</taxon>
        <taxon>Lysinibacillus</taxon>
    </lineage>
</organism>
<evidence type="ECO:0000256" key="1">
    <source>
        <dbReference type="SAM" id="Phobius"/>
    </source>
</evidence>
<accession>A0A4U2ZFX3</accession>
<keyword evidence="1" id="KW-1133">Transmembrane helix</keyword>
<evidence type="ECO:0000313" key="3">
    <source>
        <dbReference type="Proteomes" id="UP000308744"/>
    </source>
</evidence>
<proteinExistence type="predicted"/>
<gene>
    <name evidence="2" type="ORF">FC756_00540</name>
</gene>
<evidence type="ECO:0000313" key="2">
    <source>
        <dbReference type="EMBL" id="TKI72812.1"/>
    </source>
</evidence>
<feature type="transmembrane region" description="Helical" evidence="1">
    <location>
        <begin position="20"/>
        <end position="39"/>
    </location>
</feature>
<keyword evidence="1" id="KW-0472">Membrane</keyword>
<feature type="transmembrane region" description="Helical" evidence="1">
    <location>
        <begin position="59"/>
        <end position="82"/>
    </location>
</feature>
<reference evidence="2 3" key="1">
    <citation type="submission" date="2019-04" db="EMBL/GenBank/DDBJ databases">
        <title>Lysinibacillus genome sequencing.</title>
        <authorList>
            <person name="Dunlap C."/>
        </authorList>
    </citation>
    <scope>NUCLEOTIDE SEQUENCE [LARGE SCALE GENOMIC DNA]</scope>
    <source>
        <strain evidence="2 3">CCTCC AB 2010389</strain>
    </source>
</reference>
<feature type="transmembrane region" description="Helical" evidence="1">
    <location>
        <begin position="103"/>
        <end position="127"/>
    </location>
</feature>
<feature type="transmembrane region" description="Helical" evidence="1">
    <location>
        <begin position="186"/>
        <end position="203"/>
    </location>
</feature>
<dbReference type="Proteomes" id="UP000308744">
    <property type="component" value="Unassembled WGS sequence"/>
</dbReference>
<dbReference type="EMBL" id="SZPU01000001">
    <property type="protein sequence ID" value="TKI72812.1"/>
    <property type="molecule type" value="Genomic_DNA"/>
</dbReference>
<comment type="caution">
    <text evidence="2">The sequence shown here is derived from an EMBL/GenBank/DDBJ whole genome shotgun (WGS) entry which is preliminary data.</text>
</comment>
<protein>
    <submittedName>
        <fullName evidence="2">Uncharacterized protein</fullName>
    </submittedName>
</protein>
<feature type="transmembrane region" description="Helical" evidence="1">
    <location>
        <begin position="239"/>
        <end position="263"/>
    </location>
</feature>
<dbReference type="AlphaFoldDB" id="A0A4U2ZFX3"/>
<dbReference type="RefSeq" id="WP_107895553.1">
    <property type="nucleotide sequence ID" value="NZ_PYWM01000011.1"/>
</dbReference>
<sequence length="270" mass="31184">MISRLVLLEWKKLIVQKEIYIVLAICTFMLIIAQKAFYLSEDEAPYRFSKTMIDFIPNVGYLFILFPIIVMVARILSVEYELKMLELTATYKYGRKILISVKLLALFSCCVVVISFFFLLIGILSYLNYGFDYLDLDFVAVNSTYIYLDGQWVVWQVLLMEYLVLLFSIFTFAACLFLVARFVHRSVFIMLIGGGAFLLVELLDKYVMSFIGQMKISEYVNIVVDFSINSLLNFEALRLFSFSQLLVGLMVVTILLILANILVKESFIND</sequence>
<keyword evidence="3" id="KW-1185">Reference proteome</keyword>